<proteinExistence type="predicted"/>
<accession>A0A839V4T9</accession>
<evidence type="ECO:0000313" key="4">
    <source>
        <dbReference type="Proteomes" id="UP000557688"/>
    </source>
</evidence>
<dbReference type="Proteomes" id="UP000565205">
    <property type="component" value="Unassembled WGS sequence"/>
</dbReference>
<feature type="region of interest" description="Disordered" evidence="1">
    <location>
        <begin position="1"/>
        <end position="26"/>
    </location>
</feature>
<comment type="caution">
    <text evidence="2">The sequence shown here is derived from an EMBL/GenBank/DDBJ whole genome shotgun (WGS) entry which is preliminary data.</text>
</comment>
<name>A0A839V4T9_9PROT</name>
<dbReference type="EMBL" id="JABXXQ010000017">
    <property type="protein sequence ID" value="NVN29177.1"/>
    <property type="molecule type" value="Genomic_DNA"/>
</dbReference>
<evidence type="ECO:0000256" key="1">
    <source>
        <dbReference type="SAM" id="MobiDB-lite"/>
    </source>
</evidence>
<reference evidence="3 5" key="1">
    <citation type="submission" date="2020-06" db="EMBL/GenBank/DDBJ databases">
        <title>Description of novel acetic acid bacteria.</title>
        <authorList>
            <person name="Sombolestani A."/>
        </authorList>
    </citation>
    <scope>NUCLEOTIDE SEQUENCE [LARGE SCALE GENOMIC DNA]</scope>
    <source>
        <strain evidence="3 5">LMG 26838</strain>
    </source>
</reference>
<keyword evidence="4" id="KW-1185">Reference proteome</keyword>
<sequence length="50" mass="5526">MTERERNGGDDVPAEPLVAGGDQAADETLEAELERALRENEAAFRELARR</sequence>
<evidence type="ECO:0000313" key="2">
    <source>
        <dbReference type="EMBL" id="MBB3174552.1"/>
    </source>
</evidence>
<protein>
    <submittedName>
        <fullName evidence="2">Uncharacterized protein</fullName>
    </submittedName>
</protein>
<organism evidence="2 4">
    <name type="scientific">Endobacter medicaginis</name>
    <dbReference type="NCBI Taxonomy" id="1181271"/>
    <lineage>
        <taxon>Bacteria</taxon>
        <taxon>Pseudomonadati</taxon>
        <taxon>Pseudomonadota</taxon>
        <taxon>Alphaproteobacteria</taxon>
        <taxon>Acetobacterales</taxon>
        <taxon>Acetobacteraceae</taxon>
        <taxon>Endobacter</taxon>
    </lineage>
</organism>
<dbReference type="RefSeq" id="WP_176621906.1">
    <property type="nucleotide sequence ID" value="NZ_JABXXQ010000017.1"/>
</dbReference>
<gene>
    <name evidence="2" type="ORF">FHR90_002397</name>
    <name evidence="3" type="ORF">HUK83_02305</name>
</gene>
<dbReference type="EMBL" id="JACHXV010000009">
    <property type="protein sequence ID" value="MBB3174552.1"/>
    <property type="molecule type" value="Genomic_DNA"/>
</dbReference>
<dbReference type="AlphaFoldDB" id="A0A839V4T9"/>
<dbReference type="Proteomes" id="UP000557688">
    <property type="component" value="Unassembled WGS sequence"/>
</dbReference>
<reference evidence="2 4" key="2">
    <citation type="submission" date="2020-08" db="EMBL/GenBank/DDBJ databases">
        <title>Genomic Encyclopedia of Type Strains, Phase III (KMG-III): the genomes of soil and plant-associated and newly described type strains.</title>
        <authorList>
            <person name="Whitman W."/>
        </authorList>
    </citation>
    <scope>NUCLEOTIDE SEQUENCE [LARGE SCALE GENOMIC DNA]</scope>
    <source>
        <strain evidence="2 4">CECT 8088</strain>
    </source>
</reference>
<evidence type="ECO:0000313" key="3">
    <source>
        <dbReference type="EMBL" id="NVN29177.1"/>
    </source>
</evidence>
<evidence type="ECO:0000313" key="5">
    <source>
        <dbReference type="Proteomes" id="UP000565205"/>
    </source>
</evidence>